<evidence type="ECO:0000259" key="2">
    <source>
        <dbReference type="Pfam" id="PF00849"/>
    </source>
</evidence>
<comment type="caution">
    <text evidence="3">The sequence shown here is derived from an EMBL/GenBank/DDBJ whole genome shotgun (WGS) entry which is preliminary data.</text>
</comment>
<evidence type="ECO:0000256" key="1">
    <source>
        <dbReference type="ARBA" id="ARBA00010876"/>
    </source>
</evidence>
<feature type="domain" description="Pseudouridine synthase RsuA/RluA-like" evidence="2">
    <location>
        <begin position="12"/>
        <end position="233"/>
    </location>
</feature>
<protein>
    <recommendedName>
        <fullName evidence="2">Pseudouridine synthase RsuA/RluA-like domain-containing protein</fullName>
    </recommendedName>
</protein>
<reference evidence="4" key="1">
    <citation type="submission" date="2017-09" db="EMBL/GenBank/DDBJ databases">
        <title>Depth-based differentiation of microbial function through sediment-hosted aquifers and enrichment of novel symbionts in the deep terrestrial subsurface.</title>
        <authorList>
            <person name="Probst A.J."/>
            <person name="Ladd B."/>
            <person name="Jarett J.K."/>
            <person name="Geller-Mcgrath D.E."/>
            <person name="Sieber C.M.K."/>
            <person name="Emerson J.B."/>
            <person name="Anantharaman K."/>
            <person name="Thomas B.C."/>
            <person name="Malmstrom R."/>
            <person name="Stieglmeier M."/>
            <person name="Klingl A."/>
            <person name="Woyke T."/>
            <person name="Ryan C.M."/>
            <person name="Banfield J.F."/>
        </authorList>
    </citation>
    <scope>NUCLEOTIDE SEQUENCE [LARGE SCALE GENOMIC DNA]</scope>
</reference>
<accession>A0A2H0X986</accession>
<dbReference type="GO" id="GO:0000455">
    <property type="term" value="P:enzyme-directed rRNA pseudouridine synthesis"/>
    <property type="evidence" value="ECO:0007669"/>
    <property type="project" value="TreeGrafter"/>
</dbReference>
<dbReference type="CDD" id="cd02869">
    <property type="entry name" value="PseudoU_synth_RluA_like"/>
    <property type="match status" value="1"/>
</dbReference>
<dbReference type="InterPro" id="IPR050188">
    <property type="entry name" value="RluA_PseudoU_synthase"/>
</dbReference>
<proteinExistence type="inferred from homology"/>
<dbReference type="GO" id="GO:0009982">
    <property type="term" value="F:pseudouridine synthase activity"/>
    <property type="evidence" value="ECO:0007669"/>
    <property type="project" value="InterPro"/>
</dbReference>
<dbReference type="GO" id="GO:0003723">
    <property type="term" value="F:RNA binding"/>
    <property type="evidence" value="ECO:0007669"/>
    <property type="project" value="InterPro"/>
</dbReference>
<name>A0A2H0X986_UNCKA</name>
<dbReference type="PANTHER" id="PTHR21600:SF44">
    <property type="entry name" value="RIBOSOMAL LARGE SUBUNIT PSEUDOURIDINE SYNTHASE D"/>
    <property type="match status" value="1"/>
</dbReference>
<dbReference type="AlphaFoldDB" id="A0A2H0X986"/>
<dbReference type="EMBL" id="PEYV01000040">
    <property type="protein sequence ID" value="PIS21500.1"/>
    <property type="molecule type" value="Genomic_DNA"/>
</dbReference>
<gene>
    <name evidence="3" type="ORF">COT51_02400</name>
</gene>
<comment type="similarity">
    <text evidence="1">Belongs to the pseudouridine synthase RluA family.</text>
</comment>
<evidence type="ECO:0000313" key="3">
    <source>
        <dbReference type="EMBL" id="PIS21500.1"/>
    </source>
</evidence>
<evidence type="ECO:0000313" key="4">
    <source>
        <dbReference type="Proteomes" id="UP000231098"/>
    </source>
</evidence>
<dbReference type="Proteomes" id="UP000231098">
    <property type="component" value="Unassembled WGS sequence"/>
</dbReference>
<organism evidence="3 4">
    <name type="scientific">candidate division WWE3 bacterium CG08_land_8_20_14_0_20_41_15</name>
    <dbReference type="NCBI Taxonomy" id="1975086"/>
    <lineage>
        <taxon>Bacteria</taxon>
        <taxon>Katanobacteria</taxon>
    </lineage>
</organism>
<sequence>MDIKIIYEDEDILAIDKPAGLVVNRSDTQFGKFTVQDWIEKYISRNVANIRSERGDPILTEEFIDKNGLSHRLDKETSGVMLISKTLLAFGELKNQFKERTVEKEYLVLVHGRIDPLKLNLPKPAPEPKKIARGDERFRYRKTPRRGLPERKVSTISENVHLKTINFQTFEVSGFMGRNRENRMRFSMLASGKESRTIFRVEKYFKNPVSGEALTLLRCFPRSGRTHQIRVHLFAIGHPVLSDETYSGHKQSSRDRKWSPRLFLHAARITINHPRTGAKIRLECDMAEELAWALGKLTPVNTA</sequence>
<dbReference type="GO" id="GO:0140098">
    <property type="term" value="F:catalytic activity, acting on RNA"/>
    <property type="evidence" value="ECO:0007669"/>
    <property type="project" value="UniProtKB-ARBA"/>
</dbReference>
<dbReference type="Gene3D" id="3.30.2350.10">
    <property type="entry name" value="Pseudouridine synthase"/>
    <property type="match status" value="1"/>
</dbReference>
<dbReference type="InterPro" id="IPR006145">
    <property type="entry name" value="PsdUridine_synth_RsuA/RluA"/>
</dbReference>
<dbReference type="PANTHER" id="PTHR21600">
    <property type="entry name" value="MITOCHONDRIAL RNA PSEUDOURIDINE SYNTHASE"/>
    <property type="match status" value="1"/>
</dbReference>
<dbReference type="InterPro" id="IPR020103">
    <property type="entry name" value="PsdUridine_synth_cat_dom_sf"/>
</dbReference>
<dbReference type="SUPFAM" id="SSF55120">
    <property type="entry name" value="Pseudouridine synthase"/>
    <property type="match status" value="1"/>
</dbReference>
<dbReference type="Pfam" id="PF00849">
    <property type="entry name" value="PseudoU_synth_2"/>
    <property type="match status" value="1"/>
</dbReference>